<feature type="transmembrane region" description="Helical" evidence="6">
    <location>
        <begin position="358"/>
        <end position="378"/>
    </location>
</feature>
<dbReference type="Pfam" id="PF02687">
    <property type="entry name" value="FtsX"/>
    <property type="match status" value="2"/>
</dbReference>
<comment type="caution">
    <text evidence="8">The sequence shown here is derived from an EMBL/GenBank/DDBJ whole genome shotgun (WGS) entry which is preliminary data.</text>
</comment>
<feature type="domain" description="ABC3 transporter permease C-terminal" evidence="7">
    <location>
        <begin position="648"/>
        <end position="751"/>
    </location>
</feature>
<accession>A0ABT4BPM7</accession>
<keyword evidence="5 6" id="KW-0472">Membrane</keyword>
<dbReference type="RefSeq" id="WP_268056847.1">
    <property type="nucleotide sequence ID" value="NZ_JAPOHA010000001.1"/>
</dbReference>
<dbReference type="InterPro" id="IPR003838">
    <property type="entry name" value="ABC3_permease_C"/>
</dbReference>
<protein>
    <submittedName>
        <fullName evidence="8">ABC transporter permease</fullName>
    </submittedName>
</protein>
<evidence type="ECO:0000313" key="9">
    <source>
        <dbReference type="Proteomes" id="UP001082703"/>
    </source>
</evidence>
<evidence type="ECO:0000256" key="4">
    <source>
        <dbReference type="ARBA" id="ARBA00022989"/>
    </source>
</evidence>
<keyword evidence="3 6" id="KW-0812">Transmembrane</keyword>
<evidence type="ECO:0000256" key="1">
    <source>
        <dbReference type="ARBA" id="ARBA00004651"/>
    </source>
</evidence>
<name>A0ABT4BPM7_9FIRM</name>
<evidence type="ECO:0000256" key="2">
    <source>
        <dbReference type="ARBA" id="ARBA00022475"/>
    </source>
</evidence>
<feature type="transmembrane region" description="Helical" evidence="6">
    <location>
        <begin position="264"/>
        <end position="284"/>
    </location>
</feature>
<feature type="transmembrane region" description="Helical" evidence="6">
    <location>
        <begin position="430"/>
        <end position="451"/>
    </location>
</feature>
<feature type="domain" description="ABC3 transporter permease C-terminal" evidence="7">
    <location>
        <begin position="264"/>
        <end position="380"/>
    </location>
</feature>
<evidence type="ECO:0000256" key="3">
    <source>
        <dbReference type="ARBA" id="ARBA00022692"/>
    </source>
</evidence>
<dbReference type="PANTHER" id="PTHR30287:SF1">
    <property type="entry name" value="INNER MEMBRANE PROTEIN"/>
    <property type="match status" value="1"/>
</dbReference>
<sequence>MVKGALIKKSIQDMKKNRSQFLSIFIMAALAIGISVGLDTIWTTIDAHSQNFYQDTNISDFWVAASNPSELNLWRVRNIKGVQKAEKRFTVNNATARIDGKPILRVYAVPSENTLDMSLIMSGKKLSKHGAILDRSFAQANHLSVGDPLTIEVNDKRIDTTIEALALSSENIYAVKDTASMMPDPKGYGFIVIDEDRIASAYGGRKPYNQIEVRLAQGADAAEIQSRMDSIFGKKLNFVMAQTDNRGVNFANAKVIQFRSFATVFPFMFFLVTALITFSTMMRLTEDQRNQIGILKALGYSKKSILWHYTSYGVFVGMAGILVGILFGPNVIGRLLLSKIKNLMTFPVEDMVINISKFLFGASIIMTFTAGISFLSCLKLQNEAPAELLRTKMPKKGRHIFLEHFPHVWNHMKFSQKLTARNAMRNKFRIVVSILGVSGCAGLIIGALALFDLVSGIPKTLYEKTYSYDQKVILDSDTTDRAIRNLNLDGIVQDMEESSVQLTTQEGLRKVTAVSVFSKESPLIHLKDAEGNSVTLPDTGIAMTRKLAELMNVEVGDIVNLKRSSDTYYPVTIMKIVYMPSAQGIYMTDGYWQEIGENFRPTALLVQWNKKDNDFLNSGYITSYTDRTTQKSDFEGNLSAIFGTSLLLIVSGTVLAFVVLYNMGMLNFAERVRDLATLEVLGFHQKEIRPLVLTENIVSTVVGIFLGIPIGKYLAGTIAGGFGDDFDLISRVTPDRILIAAAITLTFAAIVNHIVRKKIKSIDMLQALKSVE</sequence>
<evidence type="ECO:0000313" key="8">
    <source>
        <dbReference type="EMBL" id="MCY1712839.1"/>
    </source>
</evidence>
<feature type="transmembrane region" description="Helical" evidence="6">
    <location>
        <begin position="696"/>
        <end position="716"/>
    </location>
</feature>
<gene>
    <name evidence="8" type="ORF">OUY18_01010</name>
</gene>
<evidence type="ECO:0000256" key="6">
    <source>
        <dbReference type="SAM" id="Phobius"/>
    </source>
</evidence>
<dbReference type="InterPro" id="IPR038766">
    <property type="entry name" value="Membrane_comp_ABC_pdt"/>
</dbReference>
<feature type="transmembrane region" description="Helical" evidence="6">
    <location>
        <begin position="21"/>
        <end position="42"/>
    </location>
</feature>
<evidence type="ECO:0000259" key="7">
    <source>
        <dbReference type="Pfam" id="PF02687"/>
    </source>
</evidence>
<reference evidence="8 9" key="1">
    <citation type="submission" date="2022-11" db="EMBL/GenBank/DDBJ databases">
        <authorList>
            <person name="Caiyu Z."/>
        </authorList>
    </citation>
    <scope>NUCLEOTIDE SEQUENCE [LARGE SCALE GENOMIC DNA]</scope>
    <source>
        <strain evidence="8 9">YR-4</strain>
    </source>
</reference>
<keyword evidence="9" id="KW-1185">Reference proteome</keyword>
<dbReference type="EMBL" id="JAPOHA010000001">
    <property type="protein sequence ID" value="MCY1712839.1"/>
    <property type="molecule type" value="Genomic_DNA"/>
</dbReference>
<dbReference type="PANTHER" id="PTHR30287">
    <property type="entry name" value="MEMBRANE COMPONENT OF PREDICTED ABC SUPERFAMILY METABOLITE UPTAKE TRANSPORTER"/>
    <property type="match status" value="1"/>
</dbReference>
<evidence type="ECO:0000256" key="5">
    <source>
        <dbReference type="ARBA" id="ARBA00023136"/>
    </source>
</evidence>
<proteinExistence type="predicted"/>
<keyword evidence="2" id="KW-1003">Cell membrane</keyword>
<feature type="transmembrane region" description="Helical" evidence="6">
    <location>
        <begin position="305"/>
        <end position="327"/>
    </location>
</feature>
<dbReference type="Proteomes" id="UP001082703">
    <property type="component" value="Unassembled WGS sequence"/>
</dbReference>
<comment type="subcellular location">
    <subcellularLocation>
        <location evidence="1">Cell membrane</location>
        <topology evidence="1">Multi-pass membrane protein</topology>
    </subcellularLocation>
</comment>
<feature type="transmembrane region" description="Helical" evidence="6">
    <location>
        <begin position="736"/>
        <end position="755"/>
    </location>
</feature>
<feature type="transmembrane region" description="Helical" evidence="6">
    <location>
        <begin position="638"/>
        <end position="661"/>
    </location>
</feature>
<keyword evidence="4 6" id="KW-1133">Transmembrane helix</keyword>
<organism evidence="8 9">
    <name type="scientific">Caproiciproducens galactitolivorans</name>
    <dbReference type="NCBI Taxonomy" id="642589"/>
    <lineage>
        <taxon>Bacteria</taxon>
        <taxon>Bacillati</taxon>
        <taxon>Bacillota</taxon>
        <taxon>Clostridia</taxon>
        <taxon>Eubacteriales</taxon>
        <taxon>Acutalibacteraceae</taxon>
        <taxon>Caproiciproducens</taxon>
    </lineage>
</organism>